<evidence type="ECO:0000259" key="1">
    <source>
        <dbReference type="Pfam" id="PF13304"/>
    </source>
</evidence>
<feature type="domain" description="ATPase AAA-type core" evidence="1">
    <location>
        <begin position="221"/>
        <end position="327"/>
    </location>
</feature>
<dbReference type="Pfam" id="PF13304">
    <property type="entry name" value="AAA_21"/>
    <property type="match status" value="1"/>
</dbReference>
<dbReference type="EMBL" id="CP098494">
    <property type="protein sequence ID" value="USA60224.1"/>
    <property type="molecule type" value="Genomic_DNA"/>
</dbReference>
<proteinExistence type="predicted"/>
<evidence type="ECO:0000313" key="3">
    <source>
        <dbReference type="Proteomes" id="UP001056619"/>
    </source>
</evidence>
<protein>
    <submittedName>
        <fullName evidence="2">ATP-binding protein</fullName>
    </submittedName>
</protein>
<dbReference type="InterPro" id="IPR003959">
    <property type="entry name" value="ATPase_AAA_core"/>
</dbReference>
<dbReference type="SUPFAM" id="SSF52540">
    <property type="entry name" value="P-loop containing nucleoside triphosphate hydrolases"/>
    <property type="match status" value="1"/>
</dbReference>
<organism evidence="2 3">
    <name type="scientific">Qipengyuania citrea</name>
    <dbReference type="NCBI Taxonomy" id="225971"/>
    <lineage>
        <taxon>Bacteria</taxon>
        <taxon>Pseudomonadati</taxon>
        <taxon>Pseudomonadota</taxon>
        <taxon>Alphaproteobacteria</taxon>
        <taxon>Sphingomonadales</taxon>
        <taxon>Erythrobacteraceae</taxon>
        <taxon>Qipengyuania</taxon>
    </lineage>
</organism>
<gene>
    <name evidence="2" type="ORF">NCF85_08835</name>
</gene>
<sequence>MAEEEGRAPSAPTILRLSIERFRGIESLIWLPDHHVNVILGGGDTGKTTILDAIGILLNPTNSTIITDADYWKRAPEAEFIIEAVLRLPPAIGINEQKKASWPWEWDGEKPVVPSPDDEAAADANKEVYVVRVRGTADCDLVYEICQPNGEFDHFSVSVRRKIGLVKLSGDDRNDRDLRLIQGSALDRLLADKSLRAKLAKEIGEKNVEEKLADPSKEKLAALDTQFSTQALPTKLGLGLVGGRGFSLNALIGLTAEKHDVRLPLSSWGSGTRRLAALEIAASNHSELPITVVDEVERGLEPYRQRVLLKDLVAAPTQTFITTHSVAAIKAANGASIWYLSGDRKIGKLADATTPHMMKDPEAFLSRMAIIAEGATEVGFVKFLLLKAVTRTPLEFGLWVTDGGGNDTTLNLLESLAKSGLKFSGFADDEGRAPQRWATLKGTLGDLLLQWPKGCLEENVIEHIADRDLENFIANLEGESGERLRTLAVRLQIKDKSYAAILAAAGHPDNVRKLIIEAATGSIPDGIPEDQKKAFKSHGRTWFKTIGGGFELGSKVLQFNVWPKLEGQLLPFLNAVRQSVDLPVIAKLPDE</sequence>
<dbReference type="InterPro" id="IPR051396">
    <property type="entry name" value="Bact_Antivir_Def_Nuclease"/>
</dbReference>
<dbReference type="Gene3D" id="3.40.50.300">
    <property type="entry name" value="P-loop containing nucleotide triphosphate hydrolases"/>
    <property type="match status" value="1"/>
</dbReference>
<dbReference type="PANTHER" id="PTHR43581:SF4">
    <property type="entry name" value="ATP_GTP PHOSPHATASE"/>
    <property type="match status" value="1"/>
</dbReference>
<keyword evidence="2" id="KW-0067">ATP-binding</keyword>
<dbReference type="GO" id="GO:0005524">
    <property type="term" value="F:ATP binding"/>
    <property type="evidence" value="ECO:0007669"/>
    <property type="project" value="UniProtKB-KW"/>
</dbReference>
<dbReference type="InterPro" id="IPR027417">
    <property type="entry name" value="P-loop_NTPase"/>
</dbReference>
<dbReference type="RefSeq" id="WP_301641369.1">
    <property type="nucleotide sequence ID" value="NZ_CP098494.1"/>
</dbReference>
<reference evidence="2 3" key="1">
    <citation type="submission" date="2022-06" db="EMBL/GenBank/DDBJ databases">
        <authorList>
            <person name="Liu G."/>
        </authorList>
    </citation>
    <scope>NUCLEOTIDE SEQUENCE [LARGE SCALE GENOMIC DNA]</scope>
    <source>
        <strain evidence="2 3">E4</strain>
    </source>
</reference>
<name>A0ABY4U289_9SPHN</name>
<keyword evidence="3" id="KW-1185">Reference proteome</keyword>
<keyword evidence="2" id="KW-0547">Nucleotide-binding</keyword>
<evidence type="ECO:0000313" key="2">
    <source>
        <dbReference type="EMBL" id="USA60224.1"/>
    </source>
</evidence>
<accession>A0ABY4U289</accession>
<dbReference type="Proteomes" id="UP001056619">
    <property type="component" value="Chromosome"/>
</dbReference>
<dbReference type="PANTHER" id="PTHR43581">
    <property type="entry name" value="ATP/GTP PHOSPHATASE"/>
    <property type="match status" value="1"/>
</dbReference>